<feature type="transmembrane region" description="Helical" evidence="7">
    <location>
        <begin position="109"/>
        <end position="133"/>
    </location>
</feature>
<evidence type="ECO:0000256" key="2">
    <source>
        <dbReference type="ARBA" id="ARBA00022448"/>
    </source>
</evidence>
<keyword evidence="2 7" id="KW-0813">Transport</keyword>
<evidence type="ECO:0000313" key="10">
    <source>
        <dbReference type="Proteomes" id="UP000482960"/>
    </source>
</evidence>
<dbReference type="GO" id="GO:0005886">
    <property type="term" value="C:plasma membrane"/>
    <property type="evidence" value="ECO:0007669"/>
    <property type="project" value="UniProtKB-SubCell"/>
</dbReference>
<comment type="subcellular location">
    <subcellularLocation>
        <location evidence="1 7">Cell membrane</location>
        <topology evidence="1 7">Multi-pass membrane protein</topology>
    </subcellularLocation>
</comment>
<dbReference type="PROSITE" id="PS50928">
    <property type="entry name" value="ABC_TM1"/>
    <property type="match status" value="1"/>
</dbReference>
<dbReference type="EMBL" id="BLPG01000001">
    <property type="protein sequence ID" value="GFJ87830.1"/>
    <property type="molecule type" value="Genomic_DNA"/>
</dbReference>
<evidence type="ECO:0000256" key="3">
    <source>
        <dbReference type="ARBA" id="ARBA00022475"/>
    </source>
</evidence>
<reference evidence="9 10" key="1">
    <citation type="submission" date="2020-03" db="EMBL/GenBank/DDBJ databases">
        <title>Whole genome shotgun sequence of Phytohabitans rumicis NBRC 108638.</title>
        <authorList>
            <person name="Komaki H."/>
            <person name="Tamura T."/>
        </authorList>
    </citation>
    <scope>NUCLEOTIDE SEQUENCE [LARGE SCALE GENOMIC DNA]</scope>
    <source>
        <strain evidence="9 10">NBRC 108638</strain>
    </source>
</reference>
<evidence type="ECO:0000256" key="4">
    <source>
        <dbReference type="ARBA" id="ARBA00022692"/>
    </source>
</evidence>
<feature type="transmembrane region" description="Helical" evidence="7">
    <location>
        <begin position="186"/>
        <end position="211"/>
    </location>
</feature>
<gene>
    <name evidence="9" type="ORF">Prum_014720</name>
</gene>
<organism evidence="9 10">
    <name type="scientific">Phytohabitans rumicis</name>
    <dbReference type="NCBI Taxonomy" id="1076125"/>
    <lineage>
        <taxon>Bacteria</taxon>
        <taxon>Bacillati</taxon>
        <taxon>Actinomycetota</taxon>
        <taxon>Actinomycetes</taxon>
        <taxon>Micromonosporales</taxon>
        <taxon>Micromonosporaceae</taxon>
    </lineage>
</organism>
<evidence type="ECO:0000259" key="8">
    <source>
        <dbReference type="PROSITE" id="PS50928"/>
    </source>
</evidence>
<sequence length="279" mass="30770">MSRLKYRKRTFAREALMLLAAALWWVPFYLVVALSLQDNEAVTERSLALPITHPELENFKEAWSGAGANLGRGLLSSVIITLSSVFVVVVLGSLAAYTIARHASRLNNVLYVTFVLGIVMPYQLGLIPAFIALRELGLVGSYAGMVLLYTGLELPTAIFLYAGFIRAFPREYEEAALVDGAAPFRVYWRIVFPLISPITATVAVVTALFVWNDFFNQLVFLAGTDNQTLPVAIYGFVGEFATQWNYVFAGVVISILPVLVFFIVTQKQLVRGFTGGIKS</sequence>
<evidence type="ECO:0000313" key="9">
    <source>
        <dbReference type="EMBL" id="GFJ87830.1"/>
    </source>
</evidence>
<feature type="transmembrane region" description="Helical" evidence="7">
    <location>
        <begin position="74"/>
        <end position="97"/>
    </location>
</feature>
<evidence type="ECO:0000256" key="6">
    <source>
        <dbReference type="ARBA" id="ARBA00023136"/>
    </source>
</evidence>
<keyword evidence="6 7" id="KW-0472">Membrane</keyword>
<dbReference type="PANTHER" id="PTHR43744:SF8">
    <property type="entry name" value="SN-GLYCEROL-3-PHOSPHATE TRANSPORT SYSTEM PERMEASE PROTEIN UGPE"/>
    <property type="match status" value="1"/>
</dbReference>
<protein>
    <submittedName>
        <fullName evidence="9">Sugar ABC transporter permease</fullName>
    </submittedName>
</protein>
<dbReference type="InterPro" id="IPR000515">
    <property type="entry name" value="MetI-like"/>
</dbReference>
<dbReference type="Pfam" id="PF00528">
    <property type="entry name" value="BPD_transp_1"/>
    <property type="match status" value="1"/>
</dbReference>
<reference evidence="9 10" key="2">
    <citation type="submission" date="2020-03" db="EMBL/GenBank/DDBJ databases">
        <authorList>
            <person name="Ichikawa N."/>
            <person name="Kimura A."/>
            <person name="Kitahashi Y."/>
            <person name="Uohara A."/>
        </authorList>
    </citation>
    <scope>NUCLEOTIDE SEQUENCE [LARGE SCALE GENOMIC DNA]</scope>
    <source>
        <strain evidence="9 10">NBRC 108638</strain>
    </source>
</reference>
<comment type="similarity">
    <text evidence="7">Belongs to the binding-protein-dependent transport system permease family.</text>
</comment>
<accession>A0A6V8KWS1</accession>
<feature type="transmembrane region" description="Helical" evidence="7">
    <location>
        <begin position="139"/>
        <end position="165"/>
    </location>
</feature>
<dbReference type="SUPFAM" id="SSF161098">
    <property type="entry name" value="MetI-like"/>
    <property type="match status" value="1"/>
</dbReference>
<dbReference type="PANTHER" id="PTHR43744">
    <property type="entry name" value="ABC TRANSPORTER PERMEASE PROTEIN MG189-RELATED-RELATED"/>
    <property type="match status" value="1"/>
</dbReference>
<feature type="transmembrane region" description="Helical" evidence="7">
    <location>
        <begin position="244"/>
        <end position="264"/>
    </location>
</feature>
<evidence type="ECO:0000256" key="5">
    <source>
        <dbReference type="ARBA" id="ARBA00022989"/>
    </source>
</evidence>
<feature type="domain" description="ABC transmembrane type-1" evidence="8">
    <location>
        <begin position="74"/>
        <end position="265"/>
    </location>
</feature>
<dbReference type="Proteomes" id="UP000482960">
    <property type="component" value="Unassembled WGS sequence"/>
</dbReference>
<name>A0A6V8KWS1_9ACTN</name>
<dbReference type="GO" id="GO:0055085">
    <property type="term" value="P:transmembrane transport"/>
    <property type="evidence" value="ECO:0007669"/>
    <property type="project" value="InterPro"/>
</dbReference>
<dbReference type="RefSeq" id="WP_173074943.1">
    <property type="nucleotide sequence ID" value="NZ_BAABJB010000029.1"/>
</dbReference>
<evidence type="ECO:0000256" key="1">
    <source>
        <dbReference type="ARBA" id="ARBA00004651"/>
    </source>
</evidence>
<keyword evidence="4 7" id="KW-0812">Transmembrane</keyword>
<keyword evidence="3" id="KW-1003">Cell membrane</keyword>
<dbReference type="Gene3D" id="1.10.3720.10">
    <property type="entry name" value="MetI-like"/>
    <property type="match status" value="1"/>
</dbReference>
<proteinExistence type="inferred from homology"/>
<keyword evidence="10" id="KW-1185">Reference proteome</keyword>
<evidence type="ECO:0000256" key="7">
    <source>
        <dbReference type="RuleBase" id="RU363032"/>
    </source>
</evidence>
<dbReference type="AlphaFoldDB" id="A0A6V8KWS1"/>
<keyword evidence="5 7" id="KW-1133">Transmembrane helix</keyword>
<comment type="caution">
    <text evidence="9">The sequence shown here is derived from an EMBL/GenBank/DDBJ whole genome shotgun (WGS) entry which is preliminary data.</text>
</comment>
<dbReference type="InterPro" id="IPR035906">
    <property type="entry name" value="MetI-like_sf"/>
</dbReference>
<dbReference type="CDD" id="cd06261">
    <property type="entry name" value="TM_PBP2"/>
    <property type="match status" value="1"/>
</dbReference>